<dbReference type="InterPro" id="IPR000182">
    <property type="entry name" value="GNAT_dom"/>
</dbReference>
<keyword evidence="3" id="KW-0808">Transferase</keyword>
<dbReference type="InterPro" id="IPR002912">
    <property type="entry name" value="ACT_dom"/>
</dbReference>
<dbReference type="AlphaFoldDB" id="A0A7W5A0V2"/>
<dbReference type="SUPFAM" id="SSF55021">
    <property type="entry name" value="ACT-like"/>
    <property type="match status" value="1"/>
</dbReference>
<evidence type="ECO:0000313" key="3">
    <source>
        <dbReference type="EMBL" id="MBB3087465.1"/>
    </source>
</evidence>
<protein>
    <submittedName>
        <fullName evidence="3">GNAT superfamily N-acetyltransferase</fullName>
    </submittedName>
</protein>
<evidence type="ECO:0000259" key="2">
    <source>
        <dbReference type="PROSITE" id="PS51671"/>
    </source>
</evidence>
<accession>A0A7W5A0V2</accession>
<reference evidence="3 4" key="1">
    <citation type="submission" date="2020-08" db="EMBL/GenBank/DDBJ databases">
        <title>Genomic Encyclopedia of Type Strains, Phase III (KMG-III): the genomes of soil and plant-associated and newly described type strains.</title>
        <authorList>
            <person name="Whitman W."/>
        </authorList>
    </citation>
    <scope>NUCLEOTIDE SEQUENCE [LARGE SCALE GENOMIC DNA]</scope>
    <source>
        <strain evidence="3 4">CECT 3302</strain>
    </source>
</reference>
<dbReference type="EMBL" id="JACHXG010000001">
    <property type="protein sequence ID" value="MBB3087465.1"/>
    <property type="molecule type" value="Genomic_DNA"/>
</dbReference>
<dbReference type="GO" id="GO:0016747">
    <property type="term" value="F:acyltransferase activity, transferring groups other than amino-acyl groups"/>
    <property type="evidence" value="ECO:0007669"/>
    <property type="project" value="InterPro"/>
</dbReference>
<dbReference type="PROSITE" id="PS51186">
    <property type="entry name" value="GNAT"/>
    <property type="match status" value="1"/>
</dbReference>
<dbReference type="InterPro" id="IPR016181">
    <property type="entry name" value="Acyl_CoA_acyltransferase"/>
</dbReference>
<dbReference type="SUPFAM" id="SSF55729">
    <property type="entry name" value="Acyl-CoA N-acyltransferases (Nat)"/>
    <property type="match status" value="1"/>
</dbReference>
<feature type="domain" description="ACT" evidence="2">
    <location>
        <begin position="8"/>
        <end position="98"/>
    </location>
</feature>
<organism evidence="3 4">
    <name type="scientific">Nocardioides albus</name>
    <dbReference type="NCBI Taxonomy" id="1841"/>
    <lineage>
        <taxon>Bacteria</taxon>
        <taxon>Bacillati</taxon>
        <taxon>Actinomycetota</taxon>
        <taxon>Actinomycetes</taxon>
        <taxon>Propionibacteriales</taxon>
        <taxon>Nocardioidaceae</taxon>
        <taxon>Nocardioides</taxon>
    </lineage>
</organism>
<evidence type="ECO:0000313" key="4">
    <source>
        <dbReference type="Proteomes" id="UP000577707"/>
    </source>
</evidence>
<dbReference type="CDD" id="cd04301">
    <property type="entry name" value="NAT_SF"/>
    <property type="match status" value="1"/>
</dbReference>
<proteinExistence type="predicted"/>
<feature type="domain" description="N-acetyltransferase" evidence="1">
    <location>
        <begin position="150"/>
        <end position="302"/>
    </location>
</feature>
<dbReference type="RefSeq" id="WP_183541717.1">
    <property type="nucleotide sequence ID" value="NZ_BMQT01000001.1"/>
</dbReference>
<gene>
    <name evidence="3" type="ORF">FHS12_000388</name>
</gene>
<dbReference type="InterPro" id="IPR045865">
    <property type="entry name" value="ACT-like_dom_sf"/>
</dbReference>
<dbReference type="PROSITE" id="PS51671">
    <property type="entry name" value="ACT"/>
    <property type="match status" value="1"/>
</dbReference>
<dbReference type="Gene3D" id="3.40.630.30">
    <property type="match status" value="1"/>
</dbReference>
<dbReference type="Proteomes" id="UP000577707">
    <property type="component" value="Unassembled WGS sequence"/>
</dbReference>
<comment type="caution">
    <text evidence="3">The sequence shown here is derived from an EMBL/GenBank/DDBJ whole genome shotgun (WGS) entry which is preliminary data.</text>
</comment>
<evidence type="ECO:0000259" key="1">
    <source>
        <dbReference type="PROSITE" id="PS51186"/>
    </source>
</evidence>
<name>A0A7W5A0V2_9ACTN</name>
<keyword evidence="4" id="KW-1185">Reference proteome</keyword>
<dbReference type="Pfam" id="PF00583">
    <property type="entry name" value="Acetyltransf_1"/>
    <property type="match status" value="1"/>
</dbReference>
<sequence length="303" mass="32426">MAGTILWRVRTTLPDRPGALAVLAQRCGKAGVNILGMQIFPGLAQVTDEFVLRTPKDWGEAEICDLIAASGGDDTVIQAANEAALADQPTRYVQACRHILERPMSFPDVVAHLFDAEAEAPPGVVHDTMELRVADVDVQLHRTAPFTATEHARGAAMADLLNDVLDRSRESAAIGTTPPVRRLGTGSTPDLVVTGETVSALIDGVAVGIGEVLGPTEGDENVREINLRVDPAWQRRGIGTRLLVDTAKLAHMLGADEILVTTHSDNQAVLPMVLAAGMRGRIRMAGDLLTVKVPVRDLRPLDR</sequence>